<evidence type="ECO:0000256" key="7">
    <source>
        <dbReference type="ARBA" id="ARBA00022989"/>
    </source>
</evidence>
<dbReference type="AlphaFoldDB" id="A0A1L5F5R9"/>
<evidence type="ECO:0000256" key="3">
    <source>
        <dbReference type="ARBA" id="ARBA00022448"/>
    </source>
</evidence>
<keyword evidence="9 13" id="KW-0472">Membrane</keyword>
<name>A0A1L5F5R9_CLOKL</name>
<evidence type="ECO:0000313" key="16">
    <source>
        <dbReference type="Proteomes" id="UP000184604"/>
    </source>
</evidence>
<evidence type="ECO:0000256" key="4">
    <source>
        <dbReference type="ARBA" id="ARBA00022475"/>
    </source>
</evidence>
<comment type="function">
    <text evidence="1 13">Probable transporter of a GTP-driven Fe(2+) uptake system.</text>
</comment>
<comment type="similarity">
    <text evidence="13">Belongs to the TRAFAC class TrmE-Era-EngA-EngB-Septin-like GTPase superfamily. FeoB GTPase (TC 9.A.8) family.</text>
</comment>
<feature type="transmembrane region" description="Helical" evidence="13">
    <location>
        <begin position="373"/>
        <end position="394"/>
    </location>
</feature>
<dbReference type="InterPro" id="IPR011640">
    <property type="entry name" value="Fe2_transport_prot_B_C"/>
</dbReference>
<dbReference type="OrthoDB" id="9809127at2"/>
<dbReference type="RefSeq" id="WP_073538012.1">
    <property type="nucleotide sequence ID" value="NZ_CP018335.1"/>
</dbReference>
<organism evidence="15 16">
    <name type="scientific">Clostridium kluyveri</name>
    <dbReference type="NCBI Taxonomy" id="1534"/>
    <lineage>
        <taxon>Bacteria</taxon>
        <taxon>Bacillati</taxon>
        <taxon>Bacillota</taxon>
        <taxon>Clostridia</taxon>
        <taxon>Eubacteriales</taxon>
        <taxon>Clostridiaceae</taxon>
        <taxon>Clostridium</taxon>
    </lineage>
</organism>
<protein>
    <recommendedName>
        <fullName evidence="10 13">Ferrous iron transport protein B</fullName>
    </recommendedName>
</protein>
<dbReference type="PANTHER" id="PTHR43185:SF2">
    <property type="entry name" value="FERROUS IRON TRANSPORT PROTEIN B"/>
    <property type="match status" value="1"/>
</dbReference>
<dbReference type="EMBL" id="CP018335">
    <property type="protein sequence ID" value="APM38339.1"/>
    <property type="molecule type" value="Genomic_DNA"/>
</dbReference>
<feature type="binding site" evidence="12">
    <location>
        <position position="44"/>
    </location>
    <ligand>
        <name>Mg(2+)</name>
        <dbReference type="ChEBI" id="CHEBI:18420"/>
        <label>2</label>
    </ligand>
</feature>
<dbReference type="InterPro" id="IPR041069">
    <property type="entry name" value="FeoB_Cyto"/>
</dbReference>
<feature type="binding site" evidence="11">
    <location>
        <begin position="78"/>
        <end position="81"/>
    </location>
    <ligand>
        <name>GTP</name>
        <dbReference type="ChEBI" id="CHEBI:37565"/>
        <label>1</label>
    </ligand>
</feature>
<feature type="transmembrane region" description="Helical" evidence="13">
    <location>
        <begin position="309"/>
        <end position="332"/>
    </location>
</feature>
<keyword evidence="13" id="KW-0406">Ion transport</keyword>
<dbReference type="GO" id="GO:0005525">
    <property type="term" value="F:GTP binding"/>
    <property type="evidence" value="ECO:0007669"/>
    <property type="project" value="UniProtKB-KW"/>
</dbReference>
<dbReference type="InterPro" id="IPR050860">
    <property type="entry name" value="FeoB_GTPase"/>
</dbReference>
<feature type="transmembrane region" description="Helical" evidence="13">
    <location>
        <begin position="484"/>
        <end position="508"/>
    </location>
</feature>
<dbReference type="Gene3D" id="3.40.50.300">
    <property type="entry name" value="P-loop containing nucleotide triphosphate hydrolases"/>
    <property type="match status" value="1"/>
</dbReference>
<keyword evidence="12" id="KW-0460">Magnesium</keyword>
<dbReference type="Pfam" id="PF07670">
    <property type="entry name" value="Gate"/>
    <property type="match status" value="2"/>
</dbReference>
<evidence type="ECO:0000313" key="15">
    <source>
        <dbReference type="EMBL" id="APM38339.1"/>
    </source>
</evidence>
<proteinExistence type="inferred from homology"/>
<sequence>MGLTFQSTQSNSLSDLFKIENEEGQYVIALAGNPNTGKSTVFNALTGLHQHTGNWPGKTVVNARGKFTHNGKENILVDLPGTYSLFASSTEEEVARDFICFGNSDAVIVVTDATCLERNLNLVYQIMEITNNVVLCINLIDEAKKKNIIIDAKGIEQELGIPVVLCAARSGLGIKELKETVHKVIIGKITPMPKIVTYENYIEEKIKSIQHFIDKKINYTSSRWLALRFIDGDTKLTDFLSNNIDNKSLKELLKTVNSSTTYDDKLNIRDNISNNIYKKAEEISYKYIKENKAKINKDRLIDNYITSKIFGIPLMLLTLAIVFWITIAGANVPSAMIADLLFSIQDKLTLWFNNINAPQWLHGVLILGLYRTLAWVISVMLPPMAIFFPLFTILEDLGYLPRVAFNLDHLFKKACAHGKQCLTMCMGFGCNAAGIISCRIIESPRERLIAILTNNLVPCNGRFPTLIAISSIFLVVTNSNNTSFLPAVAITALVVIGILITLLVSYILSKTILKGVPSSFTLELPPYRIPQIGRVLYTSIIDRTIFVLWRAVVIAAPAGAIIWILSNIYIGNLSIVGHIAAFLDPFSKLIGLDGFILMAFILGLPANEIVLPVLLMCYLSTGSLIEFESIESLKKILLNHGWTYLTALNTMLFSLLHWPCATTLLTIKKETGSLKWTALAALIPTSIAIIVCFMTTTIFKILNLS</sequence>
<keyword evidence="12" id="KW-0479">Metal-binding</keyword>
<dbReference type="Pfam" id="PF07664">
    <property type="entry name" value="FeoB_C"/>
    <property type="match status" value="1"/>
</dbReference>
<dbReference type="Proteomes" id="UP000184604">
    <property type="component" value="Chromosome"/>
</dbReference>
<feature type="binding site" evidence="12">
    <location>
        <position position="46"/>
    </location>
    <ligand>
        <name>Mg(2+)</name>
        <dbReference type="ChEBI" id="CHEBI:18420"/>
        <label>2</label>
    </ligand>
</feature>
<dbReference type="Gene3D" id="1.10.287.1770">
    <property type="match status" value="1"/>
</dbReference>
<keyword evidence="6 11" id="KW-0547">Nucleotide-binding</keyword>
<dbReference type="CDD" id="cd01879">
    <property type="entry name" value="FeoB"/>
    <property type="match status" value="1"/>
</dbReference>
<keyword evidence="4" id="KW-1003">Cell membrane</keyword>
<gene>
    <name evidence="15" type="ORF">BS101_06080</name>
</gene>
<dbReference type="FunFam" id="3.40.50.300:FF:000969">
    <property type="entry name" value="Ferrous iron transporter B"/>
    <property type="match status" value="1"/>
</dbReference>
<evidence type="ECO:0000256" key="5">
    <source>
        <dbReference type="ARBA" id="ARBA00022692"/>
    </source>
</evidence>
<keyword evidence="13" id="KW-0408">Iron</keyword>
<feature type="binding site" evidence="11">
    <location>
        <begin position="32"/>
        <end position="39"/>
    </location>
    <ligand>
        <name>GTP</name>
        <dbReference type="ChEBI" id="CHEBI:37565"/>
        <label>1</label>
    </ligand>
</feature>
<dbReference type="GO" id="GO:0046872">
    <property type="term" value="F:metal ion binding"/>
    <property type="evidence" value="ECO:0007669"/>
    <property type="project" value="UniProtKB-KW"/>
</dbReference>
<keyword evidence="8 11" id="KW-0342">GTP-binding</keyword>
<dbReference type="GO" id="GO:0005886">
    <property type="term" value="C:plasma membrane"/>
    <property type="evidence" value="ECO:0007669"/>
    <property type="project" value="UniProtKB-SubCell"/>
</dbReference>
<keyword evidence="5 13" id="KW-0812">Transmembrane</keyword>
<dbReference type="Pfam" id="PF17910">
    <property type="entry name" value="FeoB_Cyto"/>
    <property type="match status" value="1"/>
</dbReference>
<dbReference type="SUPFAM" id="SSF52540">
    <property type="entry name" value="P-loop containing nucleoside triphosphate hydrolases"/>
    <property type="match status" value="1"/>
</dbReference>
<evidence type="ECO:0000256" key="9">
    <source>
        <dbReference type="ARBA" id="ARBA00023136"/>
    </source>
</evidence>
<dbReference type="Pfam" id="PF02421">
    <property type="entry name" value="FeoB_N"/>
    <property type="match status" value="1"/>
</dbReference>
<dbReference type="NCBIfam" id="TIGR00437">
    <property type="entry name" value="feoB"/>
    <property type="match status" value="1"/>
</dbReference>
<comment type="caution">
    <text evidence="13">Lacks conserved residue(s) required for the propagation of feature annotation.</text>
</comment>
<feature type="transmembrane region" description="Helical" evidence="13">
    <location>
        <begin position="595"/>
        <end position="621"/>
    </location>
</feature>
<evidence type="ECO:0000259" key="14">
    <source>
        <dbReference type="PROSITE" id="PS51711"/>
    </source>
</evidence>
<dbReference type="InterPro" id="IPR003373">
    <property type="entry name" value="Fe2_transport_prot-B"/>
</dbReference>
<feature type="binding site" evidence="11">
    <location>
        <begin position="138"/>
        <end position="141"/>
    </location>
    <ligand>
        <name>GTP</name>
        <dbReference type="ChEBI" id="CHEBI:37565"/>
        <label>1</label>
    </ligand>
</feature>
<dbReference type="InterPro" id="IPR030389">
    <property type="entry name" value="G_FEOB_dom"/>
</dbReference>
<evidence type="ECO:0000256" key="6">
    <source>
        <dbReference type="ARBA" id="ARBA00022741"/>
    </source>
</evidence>
<dbReference type="GO" id="GO:0015093">
    <property type="term" value="F:ferrous iron transmembrane transporter activity"/>
    <property type="evidence" value="ECO:0007669"/>
    <property type="project" value="UniProtKB-UniRule"/>
</dbReference>
<evidence type="ECO:0000256" key="12">
    <source>
        <dbReference type="PIRSR" id="PIRSR603373-2"/>
    </source>
</evidence>
<evidence type="ECO:0000256" key="8">
    <source>
        <dbReference type="ARBA" id="ARBA00023134"/>
    </source>
</evidence>
<feature type="transmembrane region" description="Helical" evidence="13">
    <location>
        <begin position="641"/>
        <end position="667"/>
    </location>
</feature>
<keyword evidence="3 13" id="KW-0813">Transport</keyword>
<accession>A0A1L5F5R9</accession>
<keyword evidence="7 13" id="KW-1133">Transmembrane helix</keyword>
<feature type="domain" description="FeoB-type G" evidence="14">
    <location>
        <begin position="25"/>
        <end position="187"/>
    </location>
</feature>
<evidence type="ECO:0000256" key="1">
    <source>
        <dbReference type="ARBA" id="ARBA00003926"/>
    </source>
</evidence>
<dbReference type="InterPro" id="IPR011642">
    <property type="entry name" value="Gate_dom"/>
</dbReference>
<evidence type="ECO:0000256" key="13">
    <source>
        <dbReference type="RuleBase" id="RU362098"/>
    </source>
</evidence>
<evidence type="ECO:0000256" key="10">
    <source>
        <dbReference type="NCBIfam" id="TIGR00437"/>
    </source>
</evidence>
<feature type="binding site" evidence="12">
    <location>
        <position position="43"/>
    </location>
    <ligand>
        <name>Mg(2+)</name>
        <dbReference type="ChEBI" id="CHEBI:18420"/>
        <label>2</label>
    </ligand>
</feature>
<dbReference type="PROSITE" id="PS51711">
    <property type="entry name" value="G_FEOB"/>
    <property type="match status" value="1"/>
</dbReference>
<reference evidence="15 16" key="1">
    <citation type="submission" date="2016-12" db="EMBL/GenBank/DDBJ databases">
        <title>Complete genome sequence of Clostridium kluyveri JZZ isolated from the pit mud of a Chinese flavor liquor-making factory.</title>
        <authorList>
            <person name="Wang Y."/>
        </authorList>
    </citation>
    <scope>NUCLEOTIDE SEQUENCE [LARGE SCALE GENOMIC DNA]</scope>
    <source>
        <strain evidence="15 16">JZZ</strain>
    </source>
</reference>
<dbReference type="PANTHER" id="PTHR43185">
    <property type="entry name" value="FERROUS IRON TRANSPORT PROTEIN B"/>
    <property type="match status" value="1"/>
</dbReference>
<feature type="binding site" evidence="12">
    <location>
        <position position="47"/>
    </location>
    <ligand>
        <name>Mg(2+)</name>
        <dbReference type="ChEBI" id="CHEBI:18420"/>
        <label>2</label>
    </ligand>
</feature>
<keyword evidence="13" id="KW-0410">Iron transport</keyword>
<evidence type="ECO:0000256" key="2">
    <source>
        <dbReference type="ARBA" id="ARBA00004651"/>
    </source>
</evidence>
<comment type="subcellular location">
    <subcellularLocation>
        <location evidence="2 13">Cell membrane</location>
        <topology evidence="2 13">Multi-pass membrane protein</topology>
    </subcellularLocation>
</comment>
<dbReference type="InterPro" id="IPR027417">
    <property type="entry name" value="P-loop_NTPase"/>
</dbReference>
<feature type="transmembrane region" description="Helical" evidence="13">
    <location>
        <begin position="679"/>
        <end position="702"/>
    </location>
</feature>
<evidence type="ECO:0000256" key="11">
    <source>
        <dbReference type="PIRSR" id="PIRSR603373-1"/>
    </source>
</evidence>